<proteinExistence type="predicted"/>
<reference evidence="1" key="1">
    <citation type="submission" date="2013-07" db="EMBL/GenBank/DDBJ databases">
        <title>The genome of an arbuscular mycorrhizal fungus provides insights into the evolution of the oldest plant symbiosis.</title>
        <authorList>
            <consortium name="DOE Joint Genome Institute"/>
            <person name="Tisserant E."/>
            <person name="Malbreil M."/>
            <person name="Kuo A."/>
            <person name="Kohler A."/>
            <person name="Symeonidi A."/>
            <person name="Balestrini R."/>
            <person name="Charron P."/>
            <person name="Duensing N."/>
            <person name="Frei-dit-Frey N."/>
            <person name="Gianinazzi-Pearson V."/>
            <person name="Gilbert B."/>
            <person name="Handa Y."/>
            <person name="Hijri M."/>
            <person name="Kaul R."/>
            <person name="Kawaguchi M."/>
            <person name="Krajinski F."/>
            <person name="Lammers P."/>
            <person name="Lapierre D."/>
            <person name="Masclaux F.G."/>
            <person name="Murat C."/>
            <person name="Morin E."/>
            <person name="Ndikumana S."/>
            <person name="Pagni M."/>
            <person name="Petitpierre D."/>
            <person name="Requena N."/>
            <person name="Rosikiewicz P."/>
            <person name="Riley R."/>
            <person name="Saito K."/>
            <person name="San Clemente H."/>
            <person name="Shapiro H."/>
            <person name="van Tuinen D."/>
            <person name="Becard G."/>
            <person name="Bonfante P."/>
            <person name="Paszkowski U."/>
            <person name="Shachar-Hill Y."/>
            <person name="Young J.P."/>
            <person name="Sanders I.R."/>
            <person name="Henrissat B."/>
            <person name="Rensing S.A."/>
            <person name="Grigoriev I.V."/>
            <person name="Corradi N."/>
            <person name="Roux C."/>
            <person name="Martin F."/>
        </authorList>
    </citation>
    <scope>NUCLEOTIDE SEQUENCE</scope>
    <source>
        <strain evidence="1">DAOM 197198</strain>
    </source>
</reference>
<dbReference type="VEuPathDB" id="FungiDB:RhiirFUN_020250"/>
<dbReference type="HOGENOM" id="CLU_1497002_0_0_1"/>
<evidence type="ECO:0000313" key="1">
    <source>
        <dbReference type="EMBL" id="ERZ96083.1"/>
    </source>
</evidence>
<sequence>MTEFYCANFTAAKKYLKSKCIKYWKRKVENSNEELVNKKVRQIVPITPESIAEFLEGQGDFTKPHQLCKNEFNFQRKGRDETLRGIYDHIVERYFRIKKALDNGKCFSYKEDLRYDEAVTNVVNMLRNTVAVCITYNEHSAYYDFDEFVDDVERGLVMRILWSYFFDDRKLSWKNFCKKF</sequence>
<organism evidence="1">
    <name type="scientific">Rhizophagus irregularis (strain DAOM 181602 / DAOM 197198 / MUCL 43194)</name>
    <name type="common">Arbuscular mycorrhizal fungus</name>
    <name type="synonym">Glomus intraradices</name>
    <dbReference type="NCBI Taxonomy" id="747089"/>
    <lineage>
        <taxon>Eukaryota</taxon>
        <taxon>Fungi</taxon>
        <taxon>Fungi incertae sedis</taxon>
        <taxon>Mucoromycota</taxon>
        <taxon>Glomeromycotina</taxon>
        <taxon>Glomeromycetes</taxon>
        <taxon>Glomerales</taxon>
        <taxon>Glomeraceae</taxon>
        <taxon>Rhizophagus</taxon>
    </lineage>
</organism>
<protein>
    <submittedName>
        <fullName evidence="1">Uncharacterized protein</fullName>
    </submittedName>
</protein>
<dbReference type="EMBL" id="KI300730">
    <property type="protein sequence ID" value="ERZ96083.1"/>
    <property type="molecule type" value="Genomic_DNA"/>
</dbReference>
<name>U9SJJ4_RHIID</name>
<gene>
    <name evidence="1" type="ORF">GLOINDRAFT_89690</name>
</gene>
<accession>U9SJJ4</accession>
<dbReference type="AlphaFoldDB" id="U9SJJ4"/>